<dbReference type="EMBL" id="RJVU01053643">
    <property type="protein sequence ID" value="ROL27971.1"/>
    <property type="molecule type" value="Genomic_DNA"/>
</dbReference>
<proteinExistence type="predicted"/>
<comment type="caution">
    <text evidence="2">The sequence shown here is derived from an EMBL/GenBank/DDBJ whole genome shotgun (WGS) entry which is preliminary data.</text>
</comment>
<evidence type="ECO:0000256" key="1">
    <source>
        <dbReference type="SAM" id="MobiDB-lite"/>
    </source>
</evidence>
<keyword evidence="3" id="KW-1185">Reference proteome</keyword>
<gene>
    <name evidence="2" type="ORF">DPX16_11101</name>
</gene>
<accession>A0A3N0Y332</accession>
<feature type="region of interest" description="Disordered" evidence="1">
    <location>
        <begin position="84"/>
        <end position="117"/>
    </location>
</feature>
<dbReference type="Proteomes" id="UP000281406">
    <property type="component" value="Unassembled WGS sequence"/>
</dbReference>
<feature type="compositionally biased region" description="Basic and acidic residues" evidence="1">
    <location>
        <begin position="84"/>
        <end position="94"/>
    </location>
</feature>
<evidence type="ECO:0000313" key="3">
    <source>
        <dbReference type="Proteomes" id="UP000281406"/>
    </source>
</evidence>
<dbReference type="AlphaFoldDB" id="A0A3N0Y332"/>
<reference evidence="2 3" key="1">
    <citation type="submission" date="2018-10" db="EMBL/GenBank/DDBJ databases">
        <title>Genome assembly for a Yunnan-Guizhou Plateau 3E fish, Anabarilius grahami (Regan), and its evolutionary and genetic applications.</title>
        <authorList>
            <person name="Jiang W."/>
        </authorList>
    </citation>
    <scope>NUCLEOTIDE SEQUENCE [LARGE SCALE GENOMIC DNA]</scope>
    <source>
        <strain evidence="2">AG-KIZ</strain>
        <tissue evidence="2">Muscle</tissue>
    </source>
</reference>
<protein>
    <submittedName>
        <fullName evidence="2">Uncharacterized protein</fullName>
    </submittedName>
</protein>
<name>A0A3N0Y332_ANAGA</name>
<dbReference type="OrthoDB" id="2421129at2759"/>
<organism evidence="2 3">
    <name type="scientific">Anabarilius grahami</name>
    <name type="common">Kanglang fish</name>
    <name type="synonym">Barilius grahami</name>
    <dbReference type="NCBI Taxonomy" id="495550"/>
    <lineage>
        <taxon>Eukaryota</taxon>
        <taxon>Metazoa</taxon>
        <taxon>Chordata</taxon>
        <taxon>Craniata</taxon>
        <taxon>Vertebrata</taxon>
        <taxon>Euteleostomi</taxon>
        <taxon>Actinopterygii</taxon>
        <taxon>Neopterygii</taxon>
        <taxon>Teleostei</taxon>
        <taxon>Ostariophysi</taxon>
        <taxon>Cypriniformes</taxon>
        <taxon>Xenocyprididae</taxon>
        <taxon>Xenocypridinae</taxon>
        <taxon>Xenocypridinae incertae sedis</taxon>
        <taxon>Anabarilius</taxon>
    </lineage>
</organism>
<evidence type="ECO:0000313" key="2">
    <source>
        <dbReference type="EMBL" id="ROL27971.1"/>
    </source>
</evidence>
<sequence>MMIRPLFLVWYRLKPFEAALKLILTFNRLEAIEVHYKENNPGMFSSKTLISFRLNILDDMGQCDPCCNMSTDMPAVPGHILCNDREGHQNRDTQAHLMGPGSERGQGVRVEKSQSQW</sequence>